<dbReference type="InterPro" id="IPR035965">
    <property type="entry name" value="PAS-like_dom_sf"/>
</dbReference>
<dbReference type="PROSITE" id="PS50887">
    <property type="entry name" value="GGDEF"/>
    <property type="match status" value="1"/>
</dbReference>
<dbReference type="InterPro" id="IPR000014">
    <property type="entry name" value="PAS"/>
</dbReference>
<dbReference type="InterPro" id="IPR043128">
    <property type="entry name" value="Rev_trsase/Diguanyl_cyclase"/>
</dbReference>
<evidence type="ECO:0000259" key="4">
    <source>
        <dbReference type="PROSITE" id="PS50887"/>
    </source>
</evidence>
<accession>B3E708</accession>
<dbReference type="SUPFAM" id="SSF55785">
    <property type="entry name" value="PYP-like sensor domain (PAS domain)"/>
    <property type="match status" value="1"/>
</dbReference>
<dbReference type="EC" id="2.7.7.65" evidence="1"/>
<dbReference type="PANTHER" id="PTHR45138">
    <property type="entry name" value="REGULATORY COMPONENTS OF SENSORY TRANSDUCTION SYSTEM"/>
    <property type="match status" value="1"/>
</dbReference>
<dbReference type="CDD" id="cd01949">
    <property type="entry name" value="GGDEF"/>
    <property type="match status" value="1"/>
</dbReference>
<keyword evidence="6" id="KW-1185">Reference proteome</keyword>
<feature type="domain" description="PAS" evidence="3">
    <location>
        <begin position="13"/>
        <end position="57"/>
    </location>
</feature>
<dbReference type="PROSITE" id="PS50112">
    <property type="entry name" value="PAS"/>
    <property type="match status" value="1"/>
</dbReference>
<dbReference type="InterPro" id="IPR029787">
    <property type="entry name" value="Nucleotide_cyclase"/>
</dbReference>
<evidence type="ECO:0000259" key="3">
    <source>
        <dbReference type="PROSITE" id="PS50112"/>
    </source>
</evidence>
<dbReference type="InterPro" id="IPR050469">
    <property type="entry name" value="Diguanylate_Cyclase"/>
</dbReference>
<dbReference type="SUPFAM" id="SSF55073">
    <property type="entry name" value="Nucleotide cyclase"/>
    <property type="match status" value="1"/>
</dbReference>
<dbReference type="SMART" id="SM00091">
    <property type="entry name" value="PAS"/>
    <property type="match status" value="1"/>
</dbReference>
<dbReference type="NCBIfam" id="TIGR00229">
    <property type="entry name" value="sensory_box"/>
    <property type="match status" value="1"/>
</dbReference>
<feature type="domain" description="GGDEF" evidence="4">
    <location>
        <begin position="179"/>
        <end position="311"/>
    </location>
</feature>
<dbReference type="OrthoDB" id="9790367at2"/>
<dbReference type="Pfam" id="PF00990">
    <property type="entry name" value="GGDEF"/>
    <property type="match status" value="1"/>
</dbReference>
<dbReference type="Gene3D" id="3.30.70.270">
    <property type="match status" value="1"/>
</dbReference>
<dbReference type="eggNOG" id="COG3706">
    <property type="taxonomic scope" value="Bacteria"/>
</dbReference>
<dbReference type="AlphaFoldDB" id="B3E708"/>
<dbReference type="STRING" id="398767.Glov_2700"/>
<dbReference type="CDD" id="cd00130">
    <property type="entry name" value="PAS"/>
    <property type="match status" value="1"/>
</dbReference>
<evidence type="ECO:0000313" key="6">
    <source>
        <dbReference type="Proteomes" id="UP000002420"/>
    </source>
</evidence>
<evidence type="ECO:0000313" key="5">
    <source>
        <dbReference type="EMBL" id="ACD96413.1"/>
    </source>
</evidence>
<dbReference type="KEGG" id="glo:Glov_2700"/>
<dbReference type="Proteomes" id="UP000002420">
    <property type="component" value="Chromosome"/>
</dbReference>
<gene>
    <name evidence="5" type="ordered locus">Glov_2700</name>
</gene>
<dbReference type="EMBL" id="CP001089">
    <property type="protein sequence ID" value="ACD96413.1"/>
    <property type="molecule type" value="Genomic_DNA"/>
</dbReference>
<dbReference type="RefSeq" id="WP_012470742.1">
    <property type="nucleotide sequence ID" value="NC_010814.1"/>
</dbReference>
<dbReference type="Gene3D" id="3.30.450.20">
    <property type="entry name" value="PAS domain"/>
    <property type="match status" value="1"/>
</dbReference>
<dbReference type="InterPro" id="IPR000160">
    <property type="entry name" value="GGDEF_dom"/>
</dbReference>
<dbReference type="PANTHER" id="PTHR45138:SF9">
    <property type="entry name" value="DIGUANYLATE CYCLASE DGCM-RELATED"/>
    <property type="match status" value="1"/>
</dbReference>
<proteinExistence type="predicted"/>
<dbReference type="HOGENOM" id="CLU_000445_11_4_7"/>
<sequence>MIGPLSDISTAHQDSFYRQLLENIHDGVYFVDMNRIITFWNKGAERITGFTAEEVIGSGCRDNILVHVDAEGNELCSSACPLLLSATGDMPGSADVYLHHKDGHRVAVSVQASPVKDGDGTIIGAIESFRETSAPPFESLEFEELQRLALLDPLTETANRRYLEMKLQADLDKFQRYGIGVGVIFADIDHFKAFNDTYGHGLGDDILRVVARTLQGNVRSSDLAGRWGGEEFLIVVPHADAARLARLAEKLRRLVESCFVMHQEQRVTTTISMGTAVAHQGDTLEGLLERADQMLYKAKRAGRNCIMTDQQVTGPDEQTKENAA</sequence>
<dbReference type="FunFam" id="3.30.70.270:FF:000001">
    <property type="entry name" value="Diguanylate cyclase domain protein"/>
    <property type="match status" value="1"/>
</dbReference>
<dbReference type="GO" id="GO:0052621">
    <property type="term" value="F:diguanylate cyclase activity"/>
    <property type="evidence" value="ECO:0007669"/>
    <property type="project" value="UniProtKB-EC"/>
</dbReference>
<organism evidence="5 6">
    <name type="scientific">Trichlorobacter lovleyi (strain ATCC BAA-1151 / DSM 17278 / SZ)</name>
    <name type="common">Geobacter lovleyi</name>
    <dbReference type="NCBI Taxonomy" id="398767"/>
    <lineage>
        <taxon>Bacteria</taxon>
        <taxon>Pseudomonadati</taxon>
        <taxon>Thermodesulfobacteriota</taxon>
        <taxon>Desulfuromonadia</taxon>
        <taxon>Geobacterales</taxon>
        <taxon>Geobacteraceae</taxon>
        <taxon>Trichlorobacter</taxon>
    </lineage>
</organism>
<protein>
    <recommendedName>
        <fullName evidence="1">diguanylate cyclase</fullName>
        <ecNumber evidence="1">2.7.7.65</ecNumber>
    </recommendedName>
</protein>
<evidence type="ECO:0000256" key="2">
    <source>
        <dbReference type="ARBA" id="ARBA00034247"/>
    </source>
</evidence>
<evidence type="ECO:0000256" key="1">
    <source>
        <dbReference type="ARBA" id="ARBA00012528"/>
    </source>
</evidence>
<dbReference type="SMART" id="SM00267">
    <property type="entry name" value="GGDEF"/>
    <property type="match status" value="1"/>
</dbReference>
<comment type="catalytic activity">
    <reaction evidence="2">
        <text>2 GTP = 3',3'-c-di-GMP + 2 diphosphate</text>
        <dbReference type="Rhea" id="RHEA:24898"/>
        <dbReference type="ChEBI" id="CHEBI:33019"/>
        <dbReference type="ChEBI" id="CHEBI:37565"/>
        <dbReference type="ChEBI" id="CHEBI:58805"/>
        <dbReference type="EC" id="2.7.7.65"/>
    </reaction>
</comment>
<dbReference type="NCBIfam" id="TIGR00254">
    <property type="entry name" value="GGDEF"/>
    <property type="match status" value="1"/>
</dbReference>
<dbReference type="Pfam" id="PF13426">
    <property type="entry name" value="PAS_9"/>
    <property type="match status" value="1"/>
</dbReference>
<reference evidence="5 6" key="1">
    <citation type="submission" date="2008-05" db="EMBL/GenBank/DDBJ databases">
        <title>Complete sequence of chromosome of Geobacter lovleyi SZ.</title>
        <authorList>
            <consortium name="US DOE Joint Genome Institute"/>
            <person name="Lucas S."/>
            <person name="Copeland A."/>
            <person name="Lapidus A."/>
            <person name="Glavina del Rio T."/>
            <person name="Dalin E."/>
            <person name="Tice H."/>
            <person name="Bruce D."/>
            <person name="Goodwin L."/>
            <person name="Pitluck S."/>
            <person name="Chertkov O."/>
            <person name="Meincke L."/>
            <person name="Brettin T."/>
            <person name="Detter J.C."/>
            <person name="Han C."/>
            <person name="Tapia R."/>
            <person name="Kuske C.R."/>
            <person name="Schmutz J."/>
            <person name="Larimer F."/>
            <person name="Land M."/>
            <person name="Hauser L."/>
            <person name="Kyrpides N."/>
            <person name="Mikhailova N."/>
            <person name="Sung Y."/>
            <person name="Fletcher K.E."/>
            <person name="Ritalahti K.M."/>
            <person name="Loeffler F.E."/>
            <person name="Richardson P."/>
        </authorList>
    </citation>
    <scope>NUCLEOTIDE SEQUENCE [LARGE SCALE GENOMIC DNA]</scope>
    <source>
        <strain evidence="6">ATCC BAA-1151 / DSM 17278 / SZ</strain>
    </source>
</reference>
<name>B3E708_TRIL1</name>